<dbReference type="OrthoDB" id="383937at2"/>
<reference evidence="3 4" key="1">
    <citation type="submission" date="2014-02" db="EMBL/GenBank/DDBJ databases">
        <title>Genome sequence of Paenibacillus darwinianus reveals adaptive mechanisms for survival in Antarctic soils.</title>
        <authorList>
            <person name="Dsouza M."/>
            <person name="Taylor M.W."/>
            <person name="Turner S.J."/>
            <person name="Aislabie J."/>
        </authorList>
    </citation>
    <scope>NUCLEOTIDE SEQUENCE [LARGE SCALE GENOMIC DNA]</scope>
    <source>
        <strain evidence="3 4">CE1</strain>
    </source>
</reference>
<evidence type="ECO:0000313" key="4">
    <source>
        <dbReference type="Proteomes" id="UP000053750"/>
    </source>
</evidence>
<name>A0A9W5S0K0_9BACL</name>
<feature type="chain" id="PRO_5040758521" description="Sugar ABC transporter substrate-binding protein" evidence="2">
    <location>
        <begin position="26"/>
        <end position="456"/>
    </location>
</feature>
<dbReference type="Pfam" id="PF01547">
    <property type="entry name" value="SBP_bac_1"/>
    <property type="match status" value="1"/>
</dbReference>
<gene>
    <name evidence="3" type="ORF">BG53_04275</name>
</gene>
<dbReference type="PROSITE" id="PS51257">
    <property type="entry name" value="PROKAR_LIPOPROTEIN"/>
    <property type="match status" value="1"/>
</dbReference>
<comment type="caution">
    <text evidence="3">The sequence shown here is derived from an EMBL/GenBank/DDBJ whole genome shotgun (WGS) entry which is preliminary data.</text>
</comment>
<dbReference type="InterPro" id="IPR050490">
    <property type="entry name" value="Bact_solute-bd_prot1"/>
</dbReference>
<protein>
    <recommendedName>
        <fullName evidence="5">Sugar ABC transporter substrate-binding protein</fullName>
    </recommendedName>
</protein>
<organism evidence="3 4">
    <name type="scientific">Paenibacillus darwinianus</name>
    <dbReference type="NCBI Taxonomy" id="1380763"/>
    <lineage>
        <taxon>Bacteria</taxon>
        <taxon>Bacillati</taxon>
        <taxon>Bacillota</taxon>
        <taxon>Bacilli</taxon>
        <taxon>Bacillales</taxon>
        <taxon>Paenibacillaceae</taxon>
        <taxon>Paenibacillus</taxon>
    </lineage>
</organism>
<keyword evidence="2" id="KW-0732">Signal</keyword>
<feature type="signal peptide" evidence="2">
    <location>
        <begin position="1"/>
        <end position="25"/>
    </location>
</feature>
<dbReference type="Proteomes" id="UP000053750">
    <property type="component" value="Unassembled WGS sequence"/>
</dbReference>
<dbReference type="InterPro" id="IPR006059">
    <property type="entry name" value="SBP"/>
</dbReference>
<dbReference type="PANTHER" id="PTHR43649">
    <property type="entry name" value="ARABINOSE-BINDING PROTEIN-RELATED"/>
    <property type="match status" value="1"/>
</dbReference>
<evidence type="ECO:0000256" key="1">
    <source>
        <dbReference type="SAM" id="MobiDB-lite"/>
    </source>
</evidence>
<evidence type="ECO:0000256" key="2">
    <source>
        <dbReference type="SAM" id="SignalP"/>
    </source>
</evidence>
<keyword evidence="4" id="KW-1185">Reference proteome</keyword>
<sequence>MKNNKRSVFAIALAAFMLMALLAGCGGNGGNNGSNAGAGTNAAGNNAPAEDDKAADTASTDGTKLADGNITILYHTSKEQYEENKAANPDAYDAVYETIPQFEQTYGGKVTVIAVPWGDQKPTLISMVNAGDQVDVAQANDQNFPVYPLKKIVQPIDQYIDLSDSFWNSAVTDTFTFGGKPYAAGTSAAPIVIYYNKTLFANNGVKTPSEYYAEGNWTWDSFREVAKALTMDTDGDGKNDQFGFGWWDAGYPLYVASNGKTIMSFNDDGTITTNYESENVKEAMQFAQDALLKDKFIDAEKEGDYFIGEFKNGKLAMTAEYGMAGFNVFKSDYEIDFVPVPTGPKGTPDAGPGGLSGWAIPTASKNPEGAAAFIKMVSENEVKAAAGNNVKNFGQEKVDLMNKLAGNILFTPIGVEKYWDANGAAMTGIKDGTPVGTFATNAKNLLEEGIKITLTQ</sequence>
<dbReference type="AlphaFoldDB" id="A0A9W5S0K0"/>
<dbReference type="PANTHER" id="PTHR43649:SF30">
    <property type="entry name" value="ABC TRANSPORTER SUBSTRATE-BINDING PROTEIN"/>
    <property type="match status" value="1"/>
</dbReference>
<feature type="region of interest" description="Disordered" evidence="1">
    <location>
        <begin position="41"/>
        <end position="62"/>
    </location>
</feature>
<dbReference type="Gene3D" id="3.40.190.10">
    <property type="entry name" value="Periplasmic binding protein-like II"/>
    <property type="match status" value="1"/>
</dbReference>
<dbReference type="SUPFAM" id="SSF53850">
    <property type="entry name" value="Periplasmic binding protein-like II"/>
    <property type="match status" value="1"/>
</dbReference>
<dbReference type="EMBL" id="JFHU01000159">
    <property type="protein sequence ID" value="EXX87344.1"/>
    <property type="molecule type" value="Genomic_DNA"/>
</dbReference>
<evidence type="ECO:0008006" key="5">
    <source>
        <dbReference type="Google" id="ProtNLM"/>
    </source>
</evidence>
<accession>A0A9W5S0K0</accession>
<dbReference type="RefSeq" id="WP_036585470.1">
    <property type="nucleotide sequence ID" value="NZ_KK082153.1"/>
</dbReference>
<proteinExistence type="predicted"/>
<evidence type="ECO:0000313" key="3">
    <source>
        <dbReference type="EMBL" id="EXX87344.1"/>
    </source>
</evidence>